<keyword evidence="4" id="KW-0804">Transcription</keyword>
<dbReference type="SUPFAM" id="SSF52172">
    <property type="entry name" value="CheY-like"/>
    <property type="match status" value="1"/>
</dbReference>
<evidence type="ECO:0000313" key="8">
    <source>
        <dbReference type="EMBL" id="CAJ73609.1"/>
    </source>
</evidence>
<reference evidence="8" key="1">
    <citation type="journal article" date="2006" name="Nature">
        <title>Deciphering the evolution and metabolism of an anammox bacterium from a community genome.</title>
        <authorList>
            <person name="Strous M."/>
            <person name="Pelletier E."/>
            <person name="Mangenot S."/>
            <person name="Rattei T."/>
            <person name="Lehner A."/>
            <person name="Taylor M.W."/>
            <person name="Horn M."/>
            <person name="Daims H."/>
            <person name="Bartol-Mavel D."/>
            <person name="Wincker P."/>
            <person name="Barbe V."/>
            <person name="Fonknechten N."/>
            <person name="Vallenet D."/>
            <person name="Segurens B."/>
            <person name="Schenowitz-Truong C."/>
            <person name="Medigue C."/>
            <person name="Collingro A."/>
            <person name="Snel B."/>
            <person name="Dutilh B.E."/>
            <person name="OpDenCamp H.J.M."/>
            <person name="vanDerDrift C."/>
            <person name="Cirpus I."/>
            <person name="vanDePas-Schoonen K.T."/>
            <person name="Harhangi H.R."/>
            <person name="vanNiftrik L."/>
            <person name="Schmid M."/>
            <person name="Keltjens J."/>
            <person name="vanDeVossenberg J."/>
            <person name="Kartal B."/>
            <person name="Meier H."/>
            <person name="Frishman D."/>
            <person name="Huynen M.A."/>
            <person name="Mewes H."/>
            <person name="Weissenbach J."/>
            <person name="Jetten M.S.M."/>
            <person name="Wagner M."/>
            <person name="LePaslier D."/>
        </authorList>
    </citation>
    <scope>NUCLEOTIDE SEQUENCE</scope>
</reference>
<dbReference type="EMBL" id="CP049055">
    <property type="protein sequence ID" value="QII12196.1"/>
    <property type="molecule type" value="Genomic_DNA"/>
</dbReference>
<dbReference type="AlphaFoldDB" id="Q1Q0T6"/>
<dbReference type="GO" id="GO:0000160">
    <property type="term" value="P:phosphorelay signal transduction system"/>
    <property type="evidence" value="ECO:0007669"/>
    <property type="project" value="InterPro"/>
</dbReference>
<dbReference type="InterPro" id="IPR027417">
    <property type="entry name" value="P-loop_NTPase"/>
</dbReference>
<evidence type="ECO:0000256" key="5">
    <source>
        <dbReference type="PROSITE-ProRule" id="PRU00169"/>
    </source>
</evidence>
<evidence type="ECO:0000256" key="1">
    <source>
        <dbReference type="ARBA" id="ARBA00022741"/>
    </source>
</evidence>
<dbReference type="Gene3D" id="1.10.8.60">
    <property type="match status" value="1"/>
</dbReference>
<proteinExistence type="predicted"/>
<dbReference type="PANTHER" id="PTHR32071">
    <property type="entry name" value="TRANSCRIPTIONAL REGULATORY PROTEIN"/>
    <property type="match status" value="1"/>
</dbReference>
<dbReference type="Gene3D" id="3.40.50.2300">
    <property type="match status" value="1"/>
</dbReference>
<dbReference type="InterPro" id="IPR002197">
    <property type="entry name" value="HTH_Fis"/>
</dbReference>
<keyword evidence="5" id="KW-0597">Phosphoprotein</keyword>
<feature type="domain" description="Sigma-54 factor interaction" evidence="6">
    <location>
        <begin position="153"/>
        <end position="382"/>
    </location>
</feature>
<dbReference type="PRINTS" id="PR01590">
    <property type="entry name" value="HTHFIS"/>
</dbReference>
<reference evidence="9 12" key="5">
    <citation type="submission" date="2020-02" db="EMBL/GenBank/DDBJ databases">
        <title>Newly sequenced genome of strain CSTR1 showed variability in Candidatus Kuenenia stuttgartiensis genomes.</title>
        <authorList>
            <person name="Ding C."/>
            <person name="Adrian L."/>
        </authorList>
    </citation>
    <scope>NUCLEOTIDE SEQUENCE [LARGE SCALE GENOMIC DNA]</scope>
    <source>
        <strain evidence="9 12">CSTR1</strain>
    </source>
</reference>
<dbReference type="Proteomes" id="UP000501926">
    <property type="component" value="Chromosome"/>
</dbReference>
<dbReference type="InterPro" id="IPR011006">
    <property type="entry name" value="CheY-like_superfamily"/>
</dbReference>
<evidence type="ECO:0000256" key="2">
    <source>
        <dbReference type="ARBA" id="ARBA00022840"/>
    </source>
</evidence>
<evidence type="ECO:0000313" key="9">
    <source>
        <dbReference type="EMBL" id="QII12196.1"/>
    </source>
</evidence>
<feature type="modified residue" description="4-aspartylphosphate" evidence="5">
    <location>
        <position position="63"/>
    </location>
</feature>
<dbReference type="EMBL" id="CT573071">
    <property type="protein sequence ID" value="CAJ73609.1"/>
    <property type="molecule type" value="Genomic_DNA"/>
</dbReference>
<dbReference type="Gene3D" id="1.10.10.60">
    <property type="entry name" value="Homeodomain-like"/>
    <property type="match status" value="1"/>
</dbReference>
<dbReference type="InterPro" id="IPR003593">
    <property type="entry name" value="AAA+_ATPase"/>
</dbReference>
<evidence type="ECO:0000313" key="10">
    <source>
        <dbReference type="EMBL" id="SOH06072.1"/>
    </source>
</evidence>
<dbReference type="Pfam" id="PF02954">
    <property type="entry name" value="HTH_8"/>
    <property type="match status" value="1"/>
</dbReference>
<dbReference type="SMART" id="SM00448">
    <property type="entry name" value="REC"/>
    <property type="match status" value="1"/>
</dbReference>
<dbReference type="OrthoDB" id="9803970at2"/>
<dbReference type="PROSITE" id="PS00675">
    <property type="entry name" value="SIGMA54_INTERACT_1"/>
    <property type="match status" value="1"/>
</dbReference>
<dbReference type="PROSITE" id="PS00676">
    <property type="entry name" value="SIGMA54_INTERACT_2"/>
    <property type="match status" value="1"/>
</dbReference>
<dbReference type="GO" id="GO:0006355">
    <property type="term" value="P:regulation of DNA-templated transcription"/>
    <property type="evidence" value="ECO:0007669"/>
    <property type="project" value="InterPro"/>
</dbReference>
<dbReference type="Pfam" id="PF00158">
    <property type="entry name" value="Sigma54_activat"/>
    <property type="match status" value="1"/>
</dbReference>
<dbReference type="InterPro" id="IPR002078">
    <property type="entry name" value="Sigma_54_int"/>
</dbReference>
<accession>Q1Q0T6</accession>
<reference evidence="11" key="3">
    <citation type="submission" date="2017-10" db="EMBL/GenBank/DDBJ databases">
        <authorList>
            <person name="Frank J."/>
        </authorList>
    </citation>
    <scope>NUCLEOTIDE SEQUENCE [LARGE SCALE GENOMIC DNA]</scope>
</reference>
<feature type="domain" description="Response regulatory" evidence="7">
    <location>
        <begin position="13"/>
        <end position="128"/>
    </location>
</feature>
<name>Q1Q0T6_KUEST</name>
<evidence type="ECO:0000259" key="6">
    <source>
        <dbReference type="PROSITE" id="PS50045"/>
    </source>
</evidence>
<evidence type="ECO:0000256" key="3">
    <source>
        <dbReference type="ARBA" id="ARBA00023015"/>
    </source>
</evidence>
<dbReference type="GO" id="GO:0005524">
    <property type="term" value="F:ATP binding"/>
    <property type="evidence" value="ECO:0007669"/>
    <property type="project" value="UniProtKB-KW"/>
</dbReference>
<dbReference type="InterPro" id="IPR025662">
    <property type="entry name" value="Sigma_54_int_dom_ATP-bd_1"/>
</dbReference>
<evidence type="ECO:0000313" key="11">
    <source>
        <dbReference type="Proteomes" id="UP000221734"/>
    </source>
</evidence>
<keyword evidence="1" id="KW-0547">Nucleotide-binding</keyword>
<organism evidence="8">
    <name type="scientific">Kuenenia stuttgartiensis</name>
    <dbReference type="NCBI Taxonomy" id="174633"/>
    <lineage>
        <taxon>Bacteria</taxon>
        <taxon>Pseudomonadati</taxon>
        <taxon>Planctomycetota</taxon>
        <taxon>Candidatus Brocadiia</taxon>
        <taxon>Candidatus Brocadiales</taxon>
        <taxon>Candidatus Brocadiaceae</taxon>
        <taxon>Candidatus Kuenenia</taxon>
    </lineage>
</organism>
<dbReference type="PROSITE" id="PS50110">
    <property type="entry name" value="RESPONSE_REGULATORY"/>
    <property type="match status" value="1"/>
</dbReference>
<protein>
    <submittedName>
        <fullName evidence="9">Acetoacetate metabolism regulatory protein AtoC</fullName>
    </submittedName>
    <submittedName>
        <fullName evidence="8">Strongly similar to sigma 54 response regulator</fullName>
    </submittedName>
</protein>
<keyword evidence="3" id="KW-0805">Transcription regulation</keyword>
<reference evidence="10" key="4">
    <citation type="submission" date="2017-10" db="EMBL/GenBank/DDBJ databases">
        <authorList>
            <person name="Banno H."/>
            <person name="Chua N.-H."/>
        </authorList>
    </citation>
    <scope>NUCLEOTIDE SEQUENCE [LARGE SCALE GENOMIC DNA]</scope>
    <source>
        <strain evidence="10">Kuenenia_mbr1_ru-nijmegen</strain>
    </source>
</reference>
<dbReference type="KEGG" id="kst:KSMBR1_3599"/>
<dbReference type="InterPro" id="IPR058031">
    <property type="entry name" value="AAA_lid_NorR"/>
</dbReference>
<dbReference type="Pfam" id="PF00072">
    <property type="entry name" value="Response_reg"/>
    <property type="match status" value="1"/>
</dbReference>
<dbReference type="SUPFAM" id="SSF46689">
    <property type="entry name" value="Homeodomain-like"/>
    <property type="match status" value="1"/>
</dbReference>
<dbReference type="SMART" id="SM00382">
    <property type="entry name" value="AAA"/>
    <property type="match status" value="1"/>
</dbReference>
<evidence type="ECO:0000259" key="7">
    <source>
        <dbReference type="PROSITE" id="PS50110"/>
    </source>
</evidence>
<dbReference type="GO" id="GO:0043565">
    <property type="term" value="F:sequence-specific DNA binding"/>
    <property type="evidence" value="ECO:0007669"/>
    <property type="project" value="InterPro"/>
</dbReference>
<dbReference type="PANTHER" id="PTHR32071:SF113">
    <property type="entry name" value="ALGINATE BIOSYNTHESIS TRANSCRIPTIONAL REGULATORY PROTEIN ALGB"/>
    <property type="match status" value="1"/>
</dbReference>
<keyword evidence="11" id="KW-1185">Reference proteome</keyword>
<dbReference type="Gene3D" id="3.40.50.300">
    <property type="entry name" value="P-loop containing nucleotide triphosphate hydrolases"/>
    <property type="match status" value="1"/>
</dbReference>
<dbReference type="Proteomes" id="UP000221734">
    <property type="component" value="Chromosome Kuenenia_stuttgartiensis_MBR1"/>
</dbReference>
<dbReference type="InterPro" id="IPR009057">
    <property type="entry name" value="Homeodomain-like_sf"/>
</dbReference>
<dbReference type="RefSeq" id="WP_099326589.1">
    <property type="nucleotide sequence ID" value="NZ_OCTL01000069.1"/>
</dbReference>
<dbReference type="PROSITE" id="PS50045">
    <property type="entry name" value="SIGMA54_INTERACT_4"/>
    <property type="match status" value="1"/>
</dbReference>
<sequence length="472" mass="52872">MLDIFQGGIMTYRVLIADDEERMRRVLTMIFEEMKDVKVVAGNSFEDVLRYLDKERFHLLITDLKVPGSNSIDFIRAVKNKVADIPIIVLTAYGSVGFAIDIMKEGVFDYLVAPFDNDILELAVKRALKVSSLTIENKNLRKALELQYNFGNIIGNSPSVVETLRLVGEVTRTDSTVLVTGESGTGKELVSRAIHYNSDRKCGPFVALNCAAIPENLLESELFGYEKGAFTGAEKTKKGRFELAAGGTFFLDEISEMSAAVQAKVLRIIESKELERLGGTDTIKVDVRIICATNRDLVQMVKEGKFRDDLYYRISVFPIMLPALRERSGDIIPLSKHFVNHFSAKMGKTPIVLSSEVEKILIKHKWEGNIRELQNIIERAVILCKNGVIRTEHLPTSIVHGYTPPELNENISQNNSVNFDIPPNGLSLDDLEKQLVAKALERSKNNITKAAKLLGLTRGTFRYRLQKYGISN</sequence>
<dbReference type="FunFam" id="3.40.50.300:FF:000006">
    <property type="entry name" value="DNA-binding transcriptional regulator NtrC"/>
    <property type="match status" value="1"/>
</dbReference>
<dbReference type="Pfam" id="PF25601">
    <property type="entry name" value="AAA_lid_14"/>
    <property type="match status" value="1"/>
</dbReference>
<gene>
    <name evidence="8" type="primary">atoC</name>
    <name evidence="8" type="synonym">hydG</name>
    <name evidence="9" type="ORF">KsCSTR_28170</name>
    <name evidence="10" type="ORF">KSMBR1_3599</name>
    <name evidence="8" type="ORF">kuste2857</name>
</gene>
<evidence type="ECO:0000313" key="12">
    <source>
        <dbReference type="Proteomes" id="UP000501926"/>
    </source>
</evidence>
<dbReference type="InterPro" id="IPR001789">
    <property type="entry name" value="Sig_transdc_resp-reg_receiver"/>
</dbReference>
<evidence type="ECO:0000256" key="4">
    <source>
        <dbReference type="ARBA" id="ARBA00023163"/>
    </source>
</evidence>
<dbReference type="EMBL" id="LT934425">
    <property type="protein sequence ID" value="SOH06072.1"/>
    <property type="molecule type" value="Genomic_DNA"/>
</dbReference>
<reference evidence="8" key="2">
    <citation type="submission" date="2006-01" db="EMBL/GenBank/DDBJ databases">
        <authorList>
            <person name="Genoscope"/>
        </authorList>
    </citation>
    <scope>NUCLEOTIDE SEQUENCE</scope>
</reference>
<dbReference type="SUPFAM" id="SSF52540">
    <property type="entry name" value="P-loop containing nucleoside triphosphate hydrolases"/>
    <property type="match status" value="1"/>
</dbReference>
<keyword evidence="2" id="KW-0067">ATP-binding</keyword>
<dbReference type="InterPro" id="IPR025943">
    <property type="entry name" value="Sigma_54_int_dom_ATP-bd_2"/>
</dbReference>
<dbReference type="CDD" id="cd00009">
    <property type="entry name" value="AAA"/>
    <property type="match status" value="1"/>
</dbReference>